<proteinExistence type="predicted"/>
<feature type="signal peptide" evidence="2">
    <location>
        <begin position="1"/>
        <end position="21"/>
    </location>
</feature>
<feature type="region of interest" description="Disordered" evidence="1">
    <location>
        <begin position="216"/>
        <end position="275"/>
    </location>
</feature>
<dbReference type="RefSeq" id="WP_277577144.1">
    <property type="nucleotide sequence ID" value="NZ_JANRMI010000001.1"/>
</dbReference>
<dbReference type="Proteomes" id="UP001152321">
    <property type="component" value="Unassembled WGS sequence"/>
</dbReference>
<feature type="compositionally biased region" description="Acidic residues" evidence="1">
    <location>
        <begin position="403"/>
        <end position="417"/>
    </location>
</feature>
<dbReference type="EMBL" id="JANRMI010000001">
    <property type="protein sequence ID" value="MDG0815671.1"/>
    <property type="molecule type" value="Genomic_DNA"/>
</dbReference>
<name>A0ABT6DII8_9BACT</name>
<feature type="chain" id="PRO_5046351198" description="Glycine zipper domain-containing protein" evidence="2">
    <location>
        <begin position="22"/>
        <end position="454"/>
    </location>
</feature>
<protein>
    <recommendedName>
        <fullName evidence="5">Glycine zipper domain-containing protein</fullName>
    </recommendedName>
</protein>
<comment type="caution">
    <text evidence="3">The sequence shown here is derived from an EMBL/GenBank/DDBJ whole genome shotgun (WGS) entry which is preliminary data.</text>
</comment>
<evidence type="ECO:0008006" key="5">
    <source>
        <dbReference type="Google" id="ProtNLM"/>
    </source>
</evidence>
<keyword evidence="4" id="KW-1185">Reference proteome</keyword>
<organism evidence="3 4">
    <name type="scientific">Bdellovibrio svalbardensis</name>
    <dbReference type="NCBI Taxonomy" id="2972972"/>
    <lineage>
        <taxon>Bacteria</taxon>
        <taxon>Pseudomonadati</taxon>
        <taxon>Bdellovibrionota</taxon>
        <taxon>Bdellovibrionia</taxon>
        <taxon>Bdellovibrionales</taxon>
        <taxon>Pseudobdellovibrionaceae</taxon>
        <taxon>Bdellovibrio</taxon>
    </lineage>
</organism>
<evidence type="ECO:0000313" key="3">
    <source>
        <dbReference type="EMBL" id="MDG0815671.1"/>
    </source>
</evidence>
<keyword evidence="2" id="KW-0732">Signal</keyword>
<evidence type="ECO:0000256" key="1">
    <source>
        <dbReference type="SAM" id="MobiDB-lite"/>
    </source>
</evidence>
<feature type="region of interest" description="Disordered" evidence="1">
    <location>
        <begin position="339"/>
        <end position="422"/>
    </location>
</feature>
<evidence type="ECO:0000313" key="4">
    <source>
        <dbReference type="Proteomes" id="UP001152321"/>
    </source>
</evidence>
<sequence>MKTKSIILIVPAVLLTVNAYAAKQVLAPLPKNFPQTPSNIYEPIPDLAEFILPANTQAAEIRQGARFFSLALQAWNPSLNPNDVERIINRHIENQGLMKGLIEPALALIDTSYAAGKPEFGNMMNPMLKRLAAPLAEGLHRQYGLPLEFTGRNFESVMKLNDRDILSSMQKMLGDEFKRNQPQPLAINDNSDFMAQAILGKSSFLGFASRNLYPNQMRNGDEGAAEPQGFQPKKDFRSTPQQMRNNEETPKKGFTGKQDWTSTPRSSNEDREERPKGLFSKLDLVSMSGQCIARCIDSTFTIAASGAGIGFVLGQQIGAVAGVIIGTIGGGYVCSQSNECKGTEPKKQEPPKNEPKPAETPKDNPPKTTEPNEPPVPKENNDTDPAPKTSDSGTPAAPKEPDTNDDDSDDNLDGESENEIKVFTNFLEDRKAPGFNLEQKKKDFKNISTPMKGT</sequence>
<feature type="compositionally biased region" description="Basic and acidic residues" evidence="1">
    <location>
        <begin position="341"/>
        <end position="365"/>
    </location>
</feature>
<accession>A0ABT6DII8</accession>
<reference evidence="3" key="1">
    <citation type="submission" date="2022-08" db="EMBL/GenBank/DDBJ databases">
        <title>Novel Bdellovibrio Species Isolated from Svalbard: Designation Bdellovibrio svalbardensis.</title>
        <authorList>
            <person name="Mitchell R.J."/>
            <person name="Choi S.Y."/>
        </authorList>
    </citation>
    <scope>NUCLEOTIDE SEQUENCE</scope>
    <source>
        <strain evidence="3">PAP01</strain>
    </source>
</reference>
<evidence type="ECO:0000256" key="2">
    <source>
        <dbReference type="SAM" id="SignalP"/>
    </source>
</evidence>
<gene>
    <name evidence="3" type="ORF">NWE73_04795</name>
</gene>